<organism evidence="16 17">
    <name type="scientific">Dendrobium thyrsiflorum</name>
    <name type="common">Pinecone-like raceme dendrobium</name>
    <name type="synonym">Orchid</name>
    <dbReference type="NCBI Taxonomy" id="117978"/>
    <lineage>
        <taxon>Eukaryota</taxon>
        <taxon>Viridiplantae</taxon>
        <taxon>Streptophyta</taxon>
        <taxon>Embryophyta</taxon>
        <taxon>Tracheophyta</taxon>
        <taxon>Spermatophyta</taxon>
        <taxon>Magnoliopsida</taxon>
        <taxon>Liliopsida</taxon>
        <taxon>Asparagales</taxon>
        <taxon>Orchidaceae</taxon>
        <taxon>Epidendroideae</taxon>
        <taxon>Malaxideae</taxon>
        <taxon>Dendrobiinae</taxon>
        <taxon>Dendrobium</taxon>
    </lineage>
</organism>
<comment type="similarity">
    <text evidence="10">Belongs to the protein kinase superfamily. Ser/Thr protein kinase family. CDPK subfamily.</text>
</comment>
<keyword evidence="4" id="KW-0479">Metal-binding</keyword>
<evidence type="ECO:0000256" key="12">
    <source>
        <dbReference type="ARBA" id="ARBA00048679"/>
    </source>
</evidence>
<dbReference type="SMART" id="SM00220">
    <property type="entry name" value="S_TKc"/>
    <property type="match status" value="1"/>
</dbReference>
<dbReference type="GO" id="GO:0004674">
    <property type="term" value="F:protein serine/threonine kinase activity"/>
    <property type="evidence" value="ECO:0007669"/>
    <property type="project" value="UniProtKB-KW"/>
</dbReference>
<dbReference type="PROSITE" id="PS50011">
    <property type="entry name" value="PROTEIN_KINASE_DOM"/>
    <property type="match status" value="1"/>
</dbReference>
<sequence>MLGNELYIGAFKDGSTWRTNKFTDVVHNNYDKDDASQHGEKCMRDANHDAMSVSAAVMGRGHTAATASSLSTPPATPSAPQNPTAIAESTGADKLLEVVKVPNDAPSAKPSSPPQAASETSPSRKKPSHVKRVSSAGLMADSVLQRRTGRMKDLYSLGRKLGQGQFGTTYFCIEKATGKEFACKSIAKRKLVMREDVDDVRREIQIMHHLAGHPNVISIIDAYEDAVTVHVVMDLCVGGELFDRIIHRGYYSTFSKCHDSPES</sequence>
<keyword evidence="6 13" id="KW-0547">Nucleotide-binding</keyword>
<gene>
    <name evidence="16" type="ORF">M5K25_011613</name>
</gene>
<dbReference type="Pfam" id="PF00069">
    <property type="entry name" value="Pkinase"/>
    <property type="match status" value="1"/>
</dbReference>
<feature type="domain" description="Protein kinase" evidence="15">
    <location>
        <begin position="155"/>
        <end position="263"/>
    </location>
</feature>
<evidence type="ECO:0000256" key="6">
    <source>
        <dbReference type="ARBA" id="ARBA00022741"/>
    </source>
</evidence>
<proteinExistence type="inferred from homology"/>
<feature type="region of interest" description="Disordered" evidence="14">
    <location>
        <begin position="62"/>
        <end position="85"/>
    </location>
</feature>
<keyword evidence="9 13" id="KW-0067">ATP-binding</keyword>
<evidence type="ECO:0000256" key="4">
    <source>
        <dbReference type="ARBA" id="ARBA00022723"/>
    </source>
</evidence>
<evidence type="ECO:0000256" key="13">
    <source>
        <dbReference type="PROSITE-ProRule" id="PRU10141"/>
    </source>
</evidence>
<evidence type="ECO:0000256" key="5">
    <source>
        <dbReference type="ARBA" id="ARBA00022737"/>
    </source>
</evidence>
<evidence type="ECO:0000313" key="16">
    <source>
        <dbReference type="EMBL" id="KAL0919515.1"/>
    </source>
</evidence>
<dbReference type="EC" id="2.7.11.1" evidence="1"/>
<feature type="compositionally biased region" description="Low complexity" evidence="14">
    <location>
        <begin position="63"/>
        <end position="85"/>
    </location>
</feature>
<evidence type="ECO:0000256" key="9">
    <source>
        <dbReference type="ARBA" id="ARBA00022840"/>
    </source>
</evidence>
<keyword evidence="2" id="KW-0723">Serine/threonine-protein kinase</keyword>
<keyword evidence="17" id="KW-1185">Reference proteome</keyword>
<comment type="catalytic activity">
    <reaction evidence="11">
        <text>L-threonyl-[protein] + ATP = O-phospho-L-threonyl-[protein] + ADP + H(+)</text>
        <dbReference type="Rhea" id="RHEA:46608"/>
        <dbReference type="Rhea" id="RHEA-COMP:11060"/>
        <dbReference type="Rhea" id="RHEA-COMP:11605"/>
        <dbReference type="ChEBI" id="CHEBI:15378"/>
        <dbReference type="ChEBI" id="CHEBI:30013"/>
        <dbReference type="ChEBI" id="CHEBI:30616"/>
        <dbReference type="ChEBI" id="CHEBI:61977"/>
        <dbReference type="ChEBI" id="CHEBI:456216"/>
        <dbReference type="EC" id="2.7.11.1"/>
    </reaction>
</comment>
<keyword evidence="5" id="KW-0677">Repeat</keyword>
<dbReference type="GO" id="GO:0005524">
    <property type="term" value="F:ATP binding"/>
    <property type="evidence" value="ECO:0007669"/>
    <property type="project" value="UniProtKB-UniRule"/>
</dbReference>
<evidence type="ECO:0000256" key="1">
    <source>
        <dbReference type="ARBA" id="ARBA00012513"/>
    </source>
</evidence>
<dbReference type="GO" id="GO:0046872">
    <property type="term" value="F:metal ion binding"/>
    <property type="evidence" value="ECO:0007669"/>
    <property type="project" value="UniProtKB-KW"/>
</dbReference>
<evidence type="ECO:0000256" key="8">
    <source>
        <dbReference type="ARBA" id="ARBA00022837"/>
    </source>
</evidence>
<feature type="region of interest" description="Disordered" evidence="14">
    <location>
        <begin position="103"/>
        <end position="137"/>
    </location>
</feature>
<dbReference type="Proteomes" id="UP001552299">
    <property type="component" value="Unassembled WGS sequence"/>
</dbReference>
<comment type="catalytic activity">
    <reaction evidence="12">
        <text>L-seryl-[protein] + ATP = O-phospho-L-seryl-[protein] + ADP + H(+)</text>
        <dbReference type="Rhea" id="RHEA:17989"/>
        <dbReference type="Rhea" id="RHEA-COMP:9863"/>
        <dbReference type="Rhea" id="RHEA-COMP:11604"/>
        <dbReference type="ChEBI" id="CHEBI:15378"/>
        <dbReference type="ChEBI" id="CHEBI:29999"/>
        <dbReference type="ChEBI" id="CHEBI:30616"/>
        <dbReference type="ChEBI" id="CHEBI:83421"/>
        <dbReference type="ChEBI" id="CHEBI:456216"/>
        <dbReference type="EC" id="2.7.11.1"/>
    </reaction>
</comment>
<dbReference type="FunFam" id="3.30.200.20:FF:000004">
    <property type="entry name" value="Calcium-dependent protein kinase 1"/>
    <property type="match status" value="1"/>
</dbReference>
<dbReference type="EMBL" id="JANQDX010000009">
    <property type="protein sequence ID" value="KAL0919515.1"/>
    <property type="molecule type" value="Genomic_DNA"/>
</dbReference>
<evidence type="ECO:0000256" key="7">
    <source>
        <dbReference type="ARBA" id="ARBA00022777"/>
    </source>
</evidence>
<feature type="binding site" evidence="13">
    <location>
        <position position="188"/>
    </location>
    <ligand>
        <name>ATP</name>
        <dbReference type="ChEBI" id="CHEBI:30616"/>
    </ligand>
</feature>
<dbReference type="AlphaFoldDB" id="A0ABD0V3K6"/>
<evidence type="ECO:0000256" key="2">
    <source>
        <dbReference type="ARBA" id="ARBA00022527"/>
    </source>
</evidence>
<evidence type="ECO:0000256" key="3">
    <source>
        <dbReference type="ARBA" id="ARBA00022679"/>
    </source>
</evidence>
<dbReference type="InterPro" id="IPR050205">
    <property type="entry name" value="CDPK_Ser/Thr_kinases"/>
</dbReference>
<feature type="compositionally biased region" description="Basic residues" evidence="14">
    <location>
        <begin position="123"/>
        <end position="132"/>
    </location>
</feature>
<feature type="compositionally biased region" description="Low complexity" evidence="14">
    <location>
        <begin position="105"/>
        <end position="118"/>
    </location>
</feature>
<evidence type="ECO:0000256" key="11">
    <source>
        <dbReference type="ARBA" id="ARBA00047899"/>
    </source>
</evidence>
<dbReference type="PANTHER" id="PTHR24349">
    <property type="entry name" value="SERINE/THREONINE-PROTEIN KINASE"/>
    <property type="match status" value="1"/>
</dbReference>
<keyword evidence="8" id="KW-0106">Calcium</keyword>
<dbReference type="Gene3D" id="3.30.200.20">
    <property type="entry name" value="Phosphorylase Kinase, domain 1"/>
    <property type="match status" value="1"/>
</dbReference>
<dbReference type="SUPFAM" id="SSF56112">
    <property type="entry name" value="Protein kinase-like (PK-like)"/>
    <property type="match status" value="1"/>
</dbReference>
<dbReference type="InterPro" id="IPR017441">
    <property type="entry name" value="Protein_kinase_ATP_BS"/>
</dbReference>
<evidence type="ECO:0000259" key="15">
    <source>
        <dbReference type="PROSITE" id="PS50011"/>
    </source>
</evidence>
<keyword evidence="7" id="KW-0418">Kinase</keyword>
<comment type="caution">
    <text evidence="16">The sequence shown here is derived from an EMBL/GenBank/DDBJ whole genome shotgun (WGS) entry which is preliminary data.</text>
</comment>
<dbReference type="InterPro" id="IPR011009">
    <property type="entry name" value="Kinase-like_dom_sf"/>
</dbReference>
<keyword evidence="3" id="KW-0808">Transferase</keyword>
<dbReference type="PROSITE" id="PS00107">
    <property type="entry name" value="PROTEIN_KINASE_ATP"/>
    <property type="match status" value="1"/>
</dbReference>
<evidence type="ECO:0000256" key="10">
    <source>
        <dbReference type="ARBA" id="ARBA00024334"/>
    </source>
</evidence>
<evidence type="ECO:0000313" key="17">
    <source>
        <dbReference type="Proteomes" id="UP001552299"/>
    </source>
</evidence>
<accession>A0ABD0V3K6</accession>
<evidence type="ECO:0000256" key="14">
    <source>
        <dbReference type="SAM" id="MobiDB-lite"/>
    </source>
</evidence>
<name>A0ABD0V3K6_DENTH</name>
<protein>
    <recommendedName>
        <fullName evidence="1">non-specific serine/threonine protein kinase</fullName>
        <ecNumber evidence="1">2.7.11.1</ecNumber>
    </recommendedName>
</protein>
<dbReference type="InterPro" id="IPR000719">
    <property type="entry name" value="Prot_kinase_dom"/>
</dbReference>
<reference evidence="16 17" key="1">
    <citation type="journal article" date="2024" name="Plant Biotechnol. J.">
        <title>Dendrobium thyrsiflorum genome and its molecular insights into genes involved in important horticultural traits.</title>
        <authorList>
            <person name="Chen B."/>
            <person name="Wang J.Y."/>
            <person name="Zheng P.J."/>
            <person name="Li K.L."/>
            <person name="Liang Y.M."/>
            <person name="Chen X.F."/>
            <person name="Zhang C."/>
            <person name="Zhao X."/>
            <person name="He X."/>
            <person name="Zhang G.Q."/>
            <person name="Liu Z.J."/>
            <person name="Xu Q."/>
        </authorList>
    </citation>
    <scope>NUCLEOTIDE SEQUENCE [LARGE SCALE GENOMIC DNA]</scope>
    <source>
        <strain evidence="16">GZMU011</strain>
    </source>
</reference>